<proteinExistence type="predicted"/>
<accession>E9GJI3</accession>
<keyword evidence="1" id="KW-0732">Signal</keyword>
<protein>
    <submittedName>
        <fullName evidence="2">Uncharacterized protein</fullName>
    </submittedName>
</protein>
<organism evidence="2 3">
    <name type="scientific">Daphnia pulex</name>
    <name type="common">Water flea</name>
    <dbReference type="NCBI Taxonomy" id="6669"/>
    <lineage>
        <taxon>Eukaryota</taxon>
        <taxon>Metazoa</taxon>
        <taxon>Ecdysozoa</taxon>
        <taxon>Arthropoda</taxon>
        <taxon>Crustacea</taxon>
        <taxon>Branchiopoda</taxon>
        <taxon>Diplostraca</taxon>
        <taxon>Cladocera</taxon>
        <taxon>Anomopoda</taxon>
        <taxon>Daphniidae</taxon>
        <taxon>Daphnia</taxon>
    </lineage>
</organism>
<evidence type="ECO:0000313" key="2">
    <source>
        <dbReference type="EMBL" id="EFX80468.1"/>
    </source>
</evidence>
<feature type="chain" id="PRO_5003237127" evidence="1">
    <location>
        <begin position="40"/>
        <end position="77"/>
    </location>
</feature>
<feature type="signal peptide" evidence="1">
    <location>
        <begin position="1"/>
        <end position="39"/>
    </location>
</feature>
<name>E9GJI3_DAPPU</name>
<dbReference type="InParanoid" id="E9GJI3"/>
<evidence type="ECO:0000256" key="1">
    <source>
        <dbReference type="SAM" id="SignalP"/>
    </source>
</evidence>
<evidence type="ECO:0000313" key="3">
    <source>
        <dbReference type="Proteomes" id="UP000000305"/>
    </source>
</evidence>
<dbReference type="HOGENOM" id="CLU_2640621_0_0_1"/>
<dbReference type="Proteomes" id="UP000000305">
    <property type="component" value="Unassembled WGS sequence"/>
</dbReference>
<gene>
    <name evidence="2" type="ORF">DAPPUDRAFT_318672</name>
</gene>
<keyword evidence="3" id="KW-1185">Reference proteome</keyword>
<sequence>MSSSNNSIQQFLPRSCSLAALVFLVVMAVLAVCVTTTKADGGDVMSGGEGGEMTAMADAIKYLQGLDKVYGQAARPR</sequence>
<reference evidence="2 3" key="1">
    <citation type="journal article" date="2011" name="Science">
        <title>The ecoresponsive genome of Daphnia pulex.</title>
        <authorList>
            <person name="Colbourne J.K."/>
            <person name="Pfrender M.E."/>
            <person name="Gilbert D."/>
            <person name="Thomas W.K."/>
            <person name="Tucker A."/>
            <person name="Oakley T.H."/>
            <person name="Tokishita S."/>
            <person name="Aerts A."/>
            <person name="Arnold G.J."/>
            <person name="Basu M.K."/>
            <person name="Bauer D.J."/>
            <person name="Caceres C.E."/>
            <person name="Carmel L."/>
            <person name="Casola C."/>
            <person name="Choi J.H."/>
            <person name="Detter J.C."/>
            <person name="Dong Q."/>
            <person name="Dusheyko S."/>
            <person name="Eads B.D."/>
            <person name="Frohlich T."/>
            <person name="Geiler-Samerotte K.A."/>
            <person name="Gerlach D."/>
            <person name="Hatcher P."/>
            <person name="Jogdeo S."/>
            <person name="Krijgsveld J."/>
            <person name="Kriventseva E.V."/>
            <person name="Kultz D."/>
            <person name="Laforsch C."/>
            <person name="Lindquist E."/>
            <person name="Lopez J."/>
            <person name="Manak J.R."/>
            <person name="Muller J."/>
            <person name="Pangilinan J."/>
            <person name="Patwardhan R.P."/>
            <person name="Pitluck S."/>
            <person name="Pritham E.J."/>
            <person name="Rechtsteiner A."/>
            <person name="Rho M."/>
            <person name="Rogozin I.B."/>
            <person name="Sakarya O."/>
            <person name="Salamov A."/>
            <person name="Schaack S."/>
            <person name="Shapiro H."/>
            <person name="Shiga Y."/>
            <person name="Skalitzky C."/>
            <person name="Smith Z."/>
            <person name="Souvorov A."/>
            <person name="Sung W."/>
            <person name="Tang Z."/>
            <person name="Tsuchiya D."/>
            <person name="Tu H."/>
            <person name="Vos H."/>
            <person name="Wang M."/>
            <person name="Wolf Y.I."/>
            <person name="Yamagata H."/>
            <person name="Yamada T."/>
            <person name="Ye Y."/>
            <person name="Shaw J.R."/>
            <person name="Andrews J."/>
            <person name="Crease T.J."/>
            <person name="Tang H."/>
            <person name="Lucas S.M."/>
            <person name="Robertson H.M."/>
            <person name="Bork P."/>
            <person name="Koonin E.V."/>
            <person name="Zdobnov E.M."/>
            <person name="Grigoriev I.V."/>
            <person name="Lynch M."/>
            <person name="Boore J.L."/>
        </authorList>
    </citation>
    <scope>NUCLEOTIDE SEQUENCE [LARGE SCALE GENOMIC DNA]</scope>
</reference>
<dbReference type="KEGG" id="dpx:DAPPUDRAFT_318672"/>
<dbReference type="AlphaFoldDB" id="E9GJI3"/>
<dbReference type="EMBL" id="GL732547">
    <property type="protein sequence ID" value="EFX80468.1"/>
    <property type="molecule type" value="Genomic_DNA"/>
</dbReference>